<gene>
    <name evidence="2" type="ORF">cyc_06827</name>
</gene>
<dbReference type="InParanoid" id="A0A1D3CVN7"/>
<name>A0A1D3CVN7_9EIME</name>
<dbReference type="EMBL" id="JROU02001781">
    <property type="protein sequence ID" value="OEH75258.1"/>
    <property type="molecule type" value="Genomic_DNA"/>
</dbReference>
<accession>A0A1D3CVN7</accession>
<feature type="region of interest" description="Disordered" evidence="1">
    <location>
        <begin position="957"/>
        <end position="1035"/>
    </location>
</feature>
<organism evidence="2 3">
    <name type="scientific">Cyclospora cayetanensis</name>
    <dbReference type="NCBI Taxonomy" id="88456"/>
    <lineage>
        <taxon>Eukaryota</taxon>
        <taxon>Sar</taxon>
        <taxon>Alveolata</taxon>
        <taxon>Apicomplexa</taxon>
        <taxon>Conoidasida</taxon>
        <taxon>Coccidia</taxon>
        <taxon>Eucoccidiorida</taxon>
        <taxon>Eimeriorina</taxon>
        <taxon>Eimeriidae</taxon>
        <taxon>Cyclospora</taxon>
    </lineage>
</organism>
<feature type="compositionally biased region" description="Low complexity" evidence="1">
    <location>
        <begin position="12"/>
        <end position="25"/>
    </location>
</feature>
<keyword evidence="3" id="KW-1185">Reference proteome</keyword>
<proteinExistence type="predicted"/>
<feature type="compositionally biased region" description="Basic and acidic residues" evidence="1">
    <location>
        <begin position="983"/>
        <end position="995"/>
    </location>
</feature>
<feature type="region of interest" description="Disordered" evidence="1">
    <location>
        <begin position="715"/>
        <end position="740"/>
    </location>
</feature>
<sequence length="1359" mass="147703">MGDAEFYPEAPPSSASSIPKPQQQPVEEGGEASPSGLLRLRNAESPMHVPCAAQPPPYTAVADGDIPGGALLPGRQRILVSAARQLASSELLVEGLDVCAVDIYTHALPPPSLPPSIGPIQAEEASPKSQHSRRHGVEFLRVHALLQAAVGAEQDLVVVAEADRLSKIARILDGDCVFAGAFLSCSLHQVDTRHRHAWAACVAAAFAAAEGQAAAAFQMHLLGPKAFSAASGTNAATAQRSACLTKYEQIVPLDACPHNNQLLLVNFFGLANAGEAGSTASAPAVMLSADETSRLRNNTPSGRRPTSPLMGLSSHSKREARRQQRLDRQRLEDRICCNNTCSLQPSRVCSSDSGDAGDYGCGCEVYREVFAYGGVAARLLIGATPVIVACIDLKLSESPLEVCGKSRVCVTCGRQTLQQEESSGALAAGAEGSSELHSSEKGVLAEQRRNAASAWRRQVTLAVQRQQLLTILSDLRFETECGWTSALELKPLLVLGACHRDVYAGAVRQSARDVAAAGALAASEVRPNSAAAGRRRRLVELEDLGVRTCEDRHFFFYRTPARAGNPLLSIVEGGHAAEWRRPAWNRGSAFTDAPYYQREGVITRFWLRWMSFRLLVEAVDMERVKKQCHELRQILRQEGRSLSKLLVDPPLLQLPPVRAFEPMQLKICLSNPHASLPTAYAVYCLSDSGRSIVPLSHVSYWHGAVWRRWEGRGADEQPLGSARQMVQSRGDMQEQQREQQHDMLLHEQQRLQDEARSSARRHDIDSMQATPRLESGPYAVTSEKDLGAVLRRRVRLERWLLMDSLQGFLRGGETRVVSITLNIQEGIYTAHELACGVLVIRLVDSRQDFFCCLAASLMPSLLGAELHPLAMLGQKALLPEASDLSKGSGESSTEEGAAAALKCAPALEVTQEEEGRELKSSACSRGKAEDSSESKPQLPLPKELWWLLMHLYSKTQAAASSAERRRPRNCGGWKGELKRKHHPQDSMTRKGREASSQESLQRAKSSFQNRCTDEDSACSNRPSSSENSSSESSDFCSCSTCMCRRLHFRESGCLGADIAEFLRAFGGNSLSWPSFLSGADTYMQPQRDPHDFSCTAETVGENCDCRAVHGSGSHRCRHEMPERHVRMMPPNAECDQDGLLERDVAFLRACLERGVAIPEGVGLCAALALLEQWGATCCFFPSEFAVQDVQTDNLHLLCRAILLSLPSVHRNAFISLVSALNALLKAATQVMGASIGPAGTDTPNVESHTFQAGVCDSGVGAACGDERICKDNDGATVCVGHCPSEGSCTAAACQQVGEEASKSGGHMRQRARQRVKCLESLCTPELFRHALLLWIGSWLMKGCRPGQRYAVLDHFIAPV</sequence>
<feature type="region of interest" description="Disordered" evidence="1">
    <location>
        <begin position="911"/>
        <end position="937"/>
    </location>
</feature>
<comment type="caution">
    <text evidence="2">The sequence shown here is derived from an EMBL/GenBank/DDBJ whole genome shotgun (WGS) entry which is preliminary data.</text>
</comment>
<feature type="compositionally biased region" description="Basic and acidic residues" evidence="1">
    <location>
        <begin position="731"/>
        <end position="740"/>
    </location>
</feature>
<feature type="region of interest" description="Disordered" evidence="1">
    <location>
        <begin position="290"/>
        <end position="326"/>
    </location>
</feature>
<feature type="region of interest" description="Disordered" evidence="1">
    <location>
        <begin position="1"/>
        <end position="36"/>
    </location>
</feature>
<dbReference type="Proteomes" id="UP000095192">
    <property type="component" value="Unassembled WGS sequence"/>
</dbReference>
<feature type="compositionally biased region" description="Polar residues" evidence="1">
    <location>
        <begin position="996"/>
        <end position="1010"/>
    </location>
</feature>
<dbReference type="VEuPathDB" id="ToxoDB:LOC34622909"/>
<feature type="compositionally biased region" description="Low complexity" evidence="1">
    <location>
        <begin position="1017"/>
        <end position="1035"/>
    </location>
</feature>
<protein>
    <submittedName>
        <fullName evidence="2">Uncharacterized protein</fullName>
    </submittedName>
</protein>
<dbReference type="VEuPathDB" id="ToxoDB:cyc_06827"/>
<evidence type="ECO:0000313" key="3">
    <source>
        <dbReference type="Proteomes" id="UP000095192"/>
    </source>
</evidence>
<reference evidence="2 3" key="1">
    <citation type="journal article" date="2016" name="BMC Genomics">
        <title>Comparative genomics reveals Cyclospora cayetanensis possesses coccidia-like metabolism and invasion components but unique surface antigens.</title>
        <authorList>
            <person name="Liu S."/>
            <person name="Wang L."/>
            <person name="Zheng H."/>
            <person name="Xu Z."/>
            <person name="Roellig D.M."/>
            <person name="Li N."/>
            <person name="Frace M.A."/>
            <person name="Tang K."/>
            <person name="Arrowood M.J."/>
            <person name="Moss D.M."/>
            <person name="Zhang L."/>
            <person name="Feng Y."/>
            <person name="Xiao L."/>
        </authorList>
    </citation>
    <scope>NUCLEOTIDE SEQUENCE [LARGE SCALE GENOMIC DNA]</scope>
    <source>
        <strain evidence="2 3">CHN_HEN01</strain>
    </source>
</reference>
<evidence type="ECO:0000313" key="2">
    <source>
        <dbReference type="EMBL" id="OEH75258.1"/>
    </source>
</evidence>
<evidence type="ECO:0000256" key="1">
    <source>
        <dbReference type="SAM" id="MobiDB-lite"/>
    </source>
</evidence>